<dbReference type="Pfam" id="PF00950">
    <property type="entry name" value="ABC-3"/>
    <property type="match status" value="1"/>
</dbReference>
<evidence type="ECO:0000313" key="10">
    <source>
        <dbReference type="EMBL" id="MFC0582532.1"/>
    </source>
</evidence>
<feature type="transmembrane region" description="Helical" evidence="9">
    <location>
        <begin position="149"/>
        <end position="167"/>
    </location>
</feature>
<dbReference type="CDD" id="cd06550">
    <property type="entry name" value="TM_ABC_iron-siderophores_like"/>
    <property type="match status" value="1"/>
</dbReference>
<comment type="caution">
    <text evidence="10">The sequence shown here is derived from an EMBL/GenBank/DDBJ whole genome shotgun (WGS) entry which is preliminary data.</text>
</comment>
<feature type="transmembrane region" description="Helical" evidence="9">
    <location>
        <begin position="232"/>
        <end position="255"/>
    </location>
</feature>
<reference evidence="10 11" key="1">
    <citation type="submission" date="2024-09" db="EMBL/GenBank/DDBJ databases">
        <authorList>
            <person name="Sun Q."/>
            <person name="Mori K."/>
        </authorList>
    </citation>
    <scope>NUCLEOTIDE SEQUENCE [LARGE SCALE GENOMIC DNA]</scope>
    <source>
        <strain evidence="10 11">NCAIM B.02604</strain>
    </source>
</reference>
<evidence type="ECO:0000256" key="5">
    <source>
        <dbReference type="ARBA" id="ARBA00022692"/>
    </source>
</evidence>
<evidence type="ECO:0000256" key="3">
    <source>
        <dbReference type="ARBA" id="ARBA00022448"/>
    </source>
</evidence>
<evidence type="ECO:0000256" key="8">
    <source>
        <dbReference type="RuleBase" id="RU003943"/>
    </source>
</evidence>
<gene>
    <name evidence="10" type="ORF">ACFFFR_09100</name>
</gene>
<dbReference type="InterPro" id="IPR001626">
    <property type="entry name" value="ABC_TroCD"/>
</dbReference>
<keyword evidence="4" id="KW-1003">Cell membrane</keyword>
<organism evidence="10 11">
    <name type="scientific">Micrococcoides hystricis</name>
    <dbReference type="NCBI Taxonomy" id="1572761"/>
    <lineage>
        <taxon>Bacteria</taxon>
        <taxon>Bacillati</taxon>
        <taxon>Actinomycetota</taxon>
        <taxon>Actinomycetes</taxon>
        <taxon>Micrococcales</taxon>
        <taxon>Micrococcaceae</taxon>
        <taxon>Micrococcoides</taxon>
    </lineage>
</organism>
<evidence type="ECO:0000256" key="9">
    <source>
        <dbReference type="SAM" id="Phobius"/>
    </source>
</evidence>
<dbReference type="EMBL" id="JBHLUB010000030">
    <property type="protein sequence ID" value="MFC0582532.1"/>
    <property type="molecule type" value="Genomic_DNA"/>
</dbReference>
<keyword evidence="3 8" id="KW-0813">Transport</keyword>
<feature type="transmembrane region" description="Helical" evidence="9">
    <location>
        <begin position="261"/>
        <end position="280"/>
    </location>
</feature>
<feature type="transmembrane region" description="Helical" evidence="9">
    <location>
        <begin position="72"/>
        <end position="90"/>
    </location>
</feature>
<evidence type="ECO:0000256" key="6">
    <source>
        <dbReference type="ARBA" id="ARBA00022989"/>
    </source>
</evidence>
<evidence type="ECO:0000256" key="1">
    <source>
        <dbReference type="ARBA" id="ARBA00004651"/>
    </source>
</evidence>
<accession>A0ABV6PDR3</accession>
<dbReference type="RefSeq" id="WP_377459756.1">
    <property type="nucleotide sequence ID" value="NZ_JBHLUB010000030.1"/>
</dbReference>
<feature type="transmembrane region" description="Helical" evidence="9">
    <location>
        <begin position="44"/>
        <end position="66"/>
    </location>
</feature>
<dbReference type="InterPro" id="IPR037294">
    <property type="entry name" value="ABC_BtuC-like"/>
</dbReference>
<dbReference type="Proteomes" id="UP001589862">
    <property type="component" value="Unassembled WGS sequence"/>
</dbReference>
<dbReference type="PANTHER" id="PTHR30477">
    <property type="entry name" value="ABC-TRANSPORTER METAL-BINDING PROTEIN"/>
    <property type="match status" value="1"/>
</dbReference>
<feature type="transmembrane region" description="Helical" evidence="9">
    <location>
        <begin position="12"/>
        <end position="32"/>
    </location>
</feature>
<name>A0ABV6PDR3_9MICC</name>
<proteinExistence type="inferred from homology"/>
<evidence type="ECO:0000256" key="4">
    <source>
        <dbReference type="ARBA" id="ARBA00022475"/>
    </source>
</evidence>
<evidence type="ECO:0000313" key="11">
    <source>
        <dbReference type="Proteomes" id="UP001589862"/>
    </source>
</evidence>
<keyword evidence="5 8" id="KW-0812">Transmembrane</keyword>
<protein>
    <submittedName>
        <fullName evidence="10">Metal ABC transporter permease</fullName>
    </submittedName>
</protein>
<dbReference type="SUPFAM" id="SSF81345">
    <property type="entry name" value="ABC transporter involved in vitamin B12 uptake, BtuC"/>
    <property type="match status" value="1"/>
</dbReference>
<sequence length="303" mass="32470">MTLVEFFTDHTFMMVSLGTAIIGLISGALGTYTYVRKQALAADVIAHSALPGTMAAFLISVLVLGIDGRTMPVLIIGALVFGGGAMWLTDFFTRVSKVNMDAAMAIVLASLFGLGLLLMNHISRGDYPGKGGIKDYLFGNAATLTRADLVTLILVAGAAGVIVALLWKEFLVQAFDPRFAQTIGLKAWFIDGAMFTTITLAVVMGTKAVGLVLMVAFLITPPVIARQFVDRLWSMMLLAGLIGAGTGMLGSYISVQLGKVPTGPIIVLLLFVEFVLALLISPRRSVLRQLQLRRKYRAEVLSK</sequence>
<keyword evidence="7 9" id="KW-0472">Membrane</keyword>
<dbReference type="PANTHER" id="PTHR30477:SF3">
    <property type="entry name" value="METAL TRANSPORT SYSTEM MEMBRANE PROTEIN CT_069-RELATED"/>
    <property type="match status" value="1"/>
</dbReference>
<comment type="similarity">
    <text evidence="2 8">Belongs to the ABC-3 integral membrane protein family.</text>
</comment>
<evidence type="ECO:0000256" key="7">
    <source>
        <dbReference type="ARBA" id="ARBA00023136"/>
    </source>
</evidence>
<keyword evidence="11" id="KW-1185">Reference proteome</keyword>
<feature type="transmembrane region" description="Helical" evidence="9">
    <location>
        <begin position="102"/>
        <end position="122"/>
    </location>
</feature>
<keyword evidence="6 9" id="KW-1133">Transmembrane helix</keyword>
<evidence type="ECO:0000256" key="2">
    <source>
        <dbReference type="ARBA" id="ARBA00008034"/>
    </source>
</evidence>
<feature type="transmembrane region" description="Helical" evidence="9">
    <location>
        <begin position="208"/>
        <end position="225"/>
    </location>
</feature>
<dbReference type="Gene3D" id="1.10.3470.10">
    <property type="entry name" value="ABC transporter involved in vitamin B12 uptake, BtuC"/>
    <property type="match status" value="1"/>
</dbReference>
<comment type="subcellular location">
    <subcellularLocation>
        <location evidence="1 8">Cell membrane</location>
        <topology evidence="1 8">Multi-pass membrane protein</topology>
    </subcellularLocation>
</comment>